<name>A0A820I157_9BILA</name>
<evidence type="ECO:0000313" key="1">
    <source>
        <dbReference type="EMBL" id="CAF4302002.1"/>
    </source>
</evidence>
<sequence>DLNRQSFELIIDTLKVQELLEQCNHKELSQENVLLALSLINVCVIFNPQNKHIRSIVINHIENELNNIS</sequence>
<proteinExistence type="predicted"/>
<dbReference type="AlphaFoldDB" id="A0A820I157"/>
<organism evidence="1 2">
    <name type="scientific">Rotaria sordida</name>
    <dbReference type="NCBI Taxonomy" id="392033"/>
    <lineage>
        <taxon>Eukaryota</taxon>
        <taxon>Metazoa</taxon>
        <taxon>Spiralia</taxon>
        <taxon>Gnathifera</taxon>
        <taxon>Rotifera</taxon>
        <taxon>Eurotatoria</taxon>
        <taxon>Bdelloidea</taxon>
        <taxon>Philodinida</taxon>
        <taxon>Philodinidae</taxon>
        <taxon>Rotaria</taxon>
    </lineage>
</organism>
<protein>
    <submittedName>
        <fullName evidence="1">Uncharacterized protein</fullName>
    </submittedName>
</protein>
<dbReference type="Proteomes" id="UP000663836">
    <property type="component" value="Unassembled WGS sequence"/>
</dbReference>
<gene>
    <name evidence="1" type="ORF">JBS370_LOCUS40420</name>
</gene>
<comment type="caution">
    <text evidence="1">The sequence shown here is derived from an EMBL/GenBank/DDBJ whole genome shotgun (WGS) entry which is preliminary data.</text>
</comment>
<feature type="non-terminal residue" evidence="1">
    <location>
        <position position="1"/>
    </location>
</feature>
<accession>A0A820I157</accession>
<dbReference type="EMBL" id="CAJOBD010035966">
    <property type="protein sequence ID" value="CAF4302002.1"/>
    <property type="molecule type" value="Genomic_DNA"/>
</dbReference>
<reference evidence="1" key="1">
    <citation type="submission" date="2021-02" db="EMBL/GenBank/DDBJ databases">
        <authorList>
            <person name="Nowell W R."/>
        </authorList>
    </citation>
    <scope>NUCLEOTIDE SEQUENCE</scope>
</reference>
<evidence type="ECO:0000313" key="2">
    <source>
        <dbReference type="Proteomes" id="UP000663836"/>
    </source>
</evidence>